<keyword evidence="1" id="KW-0732">Signal</keyword>
<dbReference type="InterPro" id="IPR037050">
    <property type="entry name" value="DUF1254_sf"/>
</dbReference>
<sequence>MSLHNRVLPLAVAISLFSTIALPATAFSAVANDEQRVQLDERAFSDLVHDAYMYAYPLVTMDVTMRQAVNTPDATSIARRAPVNQFAHYRTYPAADAKEVVRFNFDTLYSLAWIDTRKEPVILTLPDSKGRYYLAPLLDMWTDVFAVPGTRTTGNKAGNYALTAPGWEAAGRC</sequence>
<dbReference type="Pfam" id="PF06863">
    <property type="entry name" value="DUF1254"/>
    <property type="match status" value="1"/>
</dbReference>
<reference evidence="3 4" key="1">
    <citation type="submission" date="2024-03" db="EMBL/GenBank/DDBJ databases">
        <title>Complete genome of BD2.</title>
        <authorList>
            <person name="Cao G."/>
        </authorList>
    </citation>
    <scope>NUCLEOTIDE SEQUENCE [LARGE SCALE GENOMIC DNA]</scope>
    <source>
        <strain evidence="3 4">BD2</strain>
    </source>
</reference>
<dbReference type="InterPro" id="IPR010679">
    <property type="entry name" value="DUF1254"/>
</dbReference>
<name>A0ABZ2RI18_ECTME</name>
<dbReference type="Gene3D" id="2.60.40.1610">
    <property type="entry name" value="Domain of unknown function DUF1254"/>
    <property type="match status" value="1"/>
</dbReference>
<evidence type="ECO:0000313" key="3">
    <source>
        <dbReference type="EMBL" id="WXL24864.1"/>
    </source>
</evidence>
<evidence type="ECO:0000259" key="2">
    <source>
        <dbReference type="Pfam" id="PF06863"/>
    </source>
</evidence>
<dbReference type="EMBL" id="CP148074">
    <property type="protein sequence ID" value="WXL24864.1"/>
    <property type="molecule type" value="Genomic_DNA"/>
</dbReference>
<evidence type="ECO:0000256" key="1">
    <source>
        <dbReference type="SAM" id="SignalP"/>
    </source>
</evidence>
<evidence type="ECO:0000313" key="4">
    <source>
        <dbReference type="Proteomes" id="UP001476583"/>
    </source>
</evidence>
<proteinExistence type="predicted"/>
<accession>A0ABZ2RI18</accession>
<feature type="signal peptide" evidence="1">
    <location>
        <begin position="1"/>
        <end position="23"/>
    </location>
</feature>
<feature type="domain" description="DUF1254" evidence="2">
    <location>
        <begin position="83"/>
        <end position="168"/>
    </location>
</feature>
<dbReference type="Proteomes" id="UP001476583">
    <property type="component" value="Chromosome"/>
</dbReference>
<feature type="chain" id="PRO_5045270384" evidence="1">
    <location>
        <begin position="24"/>
        <end position="173"/>
    </location>
</feature>
<gene>
    <name evidence="3" type="ORF">WG219_16345</name>
</gene>
<dbReference type="PANTHER" id="PTHR36509">
    <property type="entry name" value="BLL3101 PROTEIN"/>
    <property type="match status" value="1"/>
</dbReference>
<dbReference type="PANTHER" id="PTHR36509:SF2">
    <property type="entry name" value="BLL3101 PROTEIN"/>
    <property type="match status" value="1"/>
</dbReference>
<organism evidence="3 4">
    <name type="scientific">Ectopseudomonas mendocina</name>
    <name type="common">Pseudomonas mendocina</name>
    <dbReference type="NCBI Taxonomy" id="300"/>
    <lineage>
        <taxon>Bacteria</taxon>
        <taxon>Pseudomonadati</taxon>
        <taxon>Pseudomonadota</taxon>
        <taxon>Gammaproteobacteria</taxon>
        <taxon>Pseudomonadales</taxon>
        <taxon>Pseudomonadaceae</taxon>
        <taxon>Ectopseudomonas</taxon>
    </lineage>
</organism>
<keyword evidence="4" id="KW-1185">Reference proteome</keyword>
<protein>
    <submittedName>
        <fullName evidence="3">DUF1254 domain-containing protein</fullName>
    </submittedName>
</protein>
<dbReference type="SUPFAM" id="SSF160935">
    <property type="entry name" value="VPA0735-like"/>
    <property type="match status" value="1"/>
</dbReference>